<feature type="non-terminal residue" evidence="4">
    <location>
        <position position="113"/>
    </location>
</feature>
<proteinExistence type="predicted"/>
<comment type="caution">
    <text evidence="4">The sequence shown here is derived from an EMBL/GenBank/DDBJ whole genome shotgun (WGS) entry which is preliminary data.</text>
</comment>
<dbReference type="PANTHER" id="PTHR43727:SF2">
    <property type="entry name" value="GROUP IV DECARBOXYLASE"/>
    <property type="match status" value="1"/>
</dbReference>
<dbReference type="AlphaFoldDB" id="A0A8T4L986"/>
<accession>A0A8T4L986</accession>
<keyword evidence="2" id="KW-0663">Pyridoxal phosphate</keyword>
<dbReference type="EMBL" id="JAGVWC010000008">
    <property type="protein sequence ID" value="MBS3061320.1"/>
    <property type="molecule type" value="Genomic_DNA"/>
</dbReference>
<dbReference type="InterPro" id="IPR029066">
    <property type="entry name" value="PLP-binding_barrel"/>
</dbReference>
<sequence>MPSSKTVQRRLAPRWRFFSQSNDGELYIEGISVSHIAHKYGTPVYVMVEREIRDRLRRFQNAFSYPKLRPQYASKCNSNLEILRMCREEGFDLDASSVGEIILGLLADFTPEQ</sequence>
<dbReference type="InterPro" id="IPR009006">
    <property type="entry name" value="Ala_racemase/Decarboxylase_C"/>
</dbReference>
<comment type="cofactor">
    <cofactor evidence="1">
        <name>pyridoxal 5'-phosphate</name>
        <dbReference type="ChEBI" id="CHEBI:597326"/>
    </cofactor>
</comment>
<reference evidence="4" key="2">
    <citation type="submission" date="2021-05" db="EMBL/GenBank/DDBJ databases">
        <title>Protein family content uncovers lineage relationships and bacterial pathway maintenance mechanisms in DPANN archaea.</title>
        <authorList>
            <person name="Castelle C.J."/>
            <person name="Meheust R."/>
            <person name="Jaffe A.L."/>
            <person name="Seitz K."/>
            <person name="Gong X."/>
            <person name="Baker B.J."/>
            <person name="Banfield J.F."/>
        </authorList>
    </citation>
    <scope>NUCLEOTIDE SEQUENCE</scope>
    <source>
        <strain evidence="4">RIFCSPLOWO2_01_FULL_AR10_48_17</strain>
    </source>
</reference>
<dbReference type="SUPFAM" id="SSF51419">
    <property type="entry name" value="PLP-binding barrel"/>
    <property type="match status" value="1"/>
</dbReference>
<name>A0A8T4L986_9ARCH</name>
<dbReference type="Proteomes" id="UP000675968">
    <property type="component" value="Unassembled WGS sequence"/>
</dbReference>
<protein>
    <recommendedName>
        <fullName evidence="3">Orn/DAP/Arg decarboxylase 2 N-terminal domain-containing protein</fullName>
    </recommendedName>
</protein>
<evidence type="ECO:0000259" key="3">
    <source>
        <dbReference type="Pfam" id="PF02784"/>
    </source>
</evidence>
<evidence type="ECO:0000256" key="2">
    <source>
        <dbReference type="ARBA" id="ARBA00022898"/>
    </source>
</evidence>
<evidence type="ECO:0000313" key="4">
    <source>
        <dbReference type="EMBL" id="MBS3061320.1"/>
    </source>
</evidence>
<dbReference type="GO" id="GO:0008836">
    <property type="term" value="F:diaminopimelate decarboxylase activity"/>
    <property type="evidence" value="ECO:0007669"/>
    <property type="project" value="TreeGrafter"/>
</dbReference>
<dbReference type="Pfam" id="PF02784">
    <property type="entry name" value="Orn_Arg_deC_N"/>
    <property type="match status" value="1"/>
</dbReference>
<gene>
    <name evidence="4" type="ORF">J4215_01940</name>
</gene>
<dbReference type="InterPro" id="IPR022644">
    <property type="entry name" value="De-COase2_N"/>
</dbReference>
<feature type="domain" description="Orn/DAP/Arg decarboxylase 2 N-terminal" evidence="3">
    <location>
        <begin position="50"/>
        <end position="112"/>
    </location>
</feature>
<dbReference type="GO" id="GO:0009089">
    <property type="term" value="P:lysine biosynthetic process via diaminopimelate"/>
    <property type="evidence" value="ECO:0007669"/>
    <property type="project" value="TreeGrafter"/>
</dbReference>
<evidence type="ECO:0000256" key="1">
    <source>
        <dbReference type="ARBA" id="ARBA00001933"/>
    </source>
</evidence>
<evidence type="ECO:0000313" key="5">
    <source>
        <dbReference type="Proteomes" id="UP000675968"/>
    </source>
</evidence>
<dbReference type="Gene3D" id="2.40.37.10">
    <property type="entry name" value="Lyase, Ornithine Decarboxylase, Chain A, domain 1"/>
    <property type="match status" value="1"/>
</dbReference>
<organism evidence="4 5">
    <name type="scientific">Candidatus Iainarchaeum sp</name>
    <dbReference type="NCBI Taxonomy" id="3101447"/>
    <lineage>
        <taxon>Archaea</taxon>
        <taxon>Candidatus Iainarchaeota</taxon>
        <taxon>Candidatus Iainarchaeia</taxon>
        <taxon>Candidatus Iainarchaeales</taxon>
        <taxon>Candidatus Iainarchaeaceae</taxon>
        <taxon>Candidatus Iainarchaeum</taxon>
    </lineage>
</organism>
<dbReference type="PANTHER" id="PTHR43727">
    <property type="entry name" value="DIAMINOPIMELATE DECARBOXYLASE"/>
    <property type="match status" value="1"/>
</dbReference>
<dbReference type="Gene3D" id="3.20.20.10">
    <property type="entry name" value="Alanine racemase"/>
    <property type="match status" value="1"/>
</dbReference>
<reference evidence="4" key="1">
    <citation type="submission" date="2021-03" db="EMBL/GenBank/DDBJ databases">
        <authorList>
            <person name="Jaffe A."/>
        </authorList>
    </citation>
    <scope>NUCLEOTIDE SEQUENCE</scope>
    <source>
        <strain evidence="4">RIFCSPLOWO2_01_FULL_AR10_48_17</strain>
    </source>
</reference>